<feature type="binding site" evidence="6">
    <location>
        <position position="87"/>
    </location>
    <ligand>
        <name>Mg(2+)</name>
        <dbReference type="ChEBI" id="CHEBI:18420"/>
        <label>2</label>
    </ligand>
</feature>
<dbReference type="InterPro" id="IPR000760">
    <property type="entry name" value="Inositol_monophosphatase-like"/>
</dbReference>
<dbReference type="EMBL" id="QGTR01000002">
    <property type="protein sequence ID" value="PWW02120.1"/>
    <property type="molecule type" value="Genomic_DNA"/>
</dbReference>
<proteinExistence type="inferred from homology"/>
<evidence type="ECO:0000256" key="4">
    <source>
        <dbReference type="ARBA" id="ARBA00022801"/>
    </source>
</evidence>
<dbReference type="CDD" id="cd01638">
    <property type="entry name" value="CysQ"/>
    <property type="match status" value="1"/>
</dbReference>
<evidence type="ECO:0000256" key="7">
    <source>
        <dbReference type="PIRSR" id="PIRSR600760-2"/>
    </source>
</evidence>
<comment type="function">
    <text evidence="6">Converts adenosine-3',5'-bisphosphate (PAP) to AMP.</text>
</comment>
<dbReference type="InterPro" id="IPR020550">
    <property type="entry name" value="Inositol_monophosphatase_CS"/>
</dbReference>
<dbReference type="PRINTS" id="PR00377">
    <property type="entry name" value="IMPHPHTASES"/>
</dbReference>
<name>A0A317PRD2_9HYPH</name>
<evidence type="ECO:0000256" key="1">
    <source>
        <dbReference type="ARBA" id="ARBA00005289"/>
    </source>
</evidence>
<keyword evidence="6 7" id="KW-0479">Metal-binding</keyword>
<protein>
    <recommendedName>
        <fullName evidence="6">3'(2'),5'-bisphosphate nucleotidase CysQ</fullName>
        <ecNumber evidence="6">3.1.3.7</ecNumber>
    </recommendedName>
    <alternativeName>
        <fullName evidence="6">3'(2'),5-bisphosphonucleoside 3'(2')-phosphohydrolase</fullName>
    </alternativeName>
    <alternativeName>
        <fullName evidence="6">3'-phosphoadenosine 5'-phosphate phosphatase</fullName>
        <shortName evidence="6">PAP phosphatase</shortName>
    </alternativeName>
</protein>
<keyword evidence="2 6" id="KW-1003">Cell membrane</keyword>
<dbReference type="GO" id="GO:0000103">
    <property type="term" value="P:sulfate assimilation"/>
    <property type="evidence" value="ECO:0007669"/>
    <property type="project" value="TreeGrafter"/>
</dbReference>
<feature type="binding site" evidence="6 7">
    <location>
        <position position="90"/>
    </location>
    <ligand>
        <name>Mg(2+)</name>
        <dbReference type="ChEBI" id="CHEBI:18420"/>
        <label>2</label>
    </ligand>
</feature>
<dbReference type="NCBIfam" id="TIGR01331">
    <property type="entry name" value="bisphos_cysQ"/>
    <property type="match status" value="1"/>
</dbReference>
<evidence type="ECO:0000256" key="2">
    <source>
        <dbReference type="ARBA" id="ARBA00022475"/>
    </source>
</evidence>
<organism evidence="8 9">
    <name type="scientific">Hoeflea marina</name>
    <dbReference type="NCBI Taxonomy" id="274592"/>
    <lineage>
        <taxon>Bacteria</taxon>
        <taxon>Pseudomonadati</taxon>
        <taxon>Pseudomonadota</taxon>
        <taxon>Alphaproteobacteria</taxon>
        <taxon>Hyphomicrobiales</taxon>
        <taxon>Rhizobiaceae</taxon>
        <taxon>Hoeflea</taxon>
    </lineage>
</organism>
<feature type="binding site" evidence="7">
    <location>
        <position position="89"/>
    </location>
    <ligand>
        <name>Mg(2+)</name>
        <dbReference type="ChEBI" id="CHEBI:18420"/>
        <label>1</label>
        <note>catalytic</note>
    </ligand>
</feature>
<comment type="caution">
    <text evidence="8">The sequence shown here is derived from an EMBL/GenBank/DDBJ whole genome shotgun (WGS) entry which is preliminary data.</text>
</comment>
<keyword evidence="9" id="KW-1185">Reference proteome</keyword>
<comment type="cofactor">
    <cofactor evidence="6 7">
        <name>Mg(2+)</name>
        <dbReference type="ChEBI" id="CHEBI:18420"/>
    </cofactor>
</comment>
<comment type="subcellular location">
    <subcellularLocation>
        <location evidence="6">Cell inner membrane</location>
        <topology evidence="6">Peripheral membrane protein</topology>
        <orientation evidence="6">Cytoplasmic side</orientation>
    </subcellularLocation>
</comment>
<comment type="similarity">
    <text evidence="1 6">Belongs to the inositol monophosphatase superfamily. CysQ family.</text>
</comment>
<dbReference type="PROSITE" id="PS00630">
    <property type="entry name" value="IMP_2"/>
    <property type="match status" value="1"/>
</dbReference>
<feature type="binding site" evidence="6">
    <location>
        <position position="87"/>
    </location>
    <ligand>
        <name>Mg(2+)</name>
        <dbReference type="ChEBI" id="CHEBI:18420"/>
        <label>1</label>
    </ligand>
</feature>
<feature type="binding site" evidence="6">
    <location>
        <position position="216"/>
    </location>
    <ligand>
        <name>Mg(2+)</name>
        <dbReference type="ChEBI" id="CHEBI:18420"/>
        <label>2</label>
    </ligand>
</feature>
<evidence type="ECO:0000256" key="6">
    <source>
        <dbReference type="HAMAP-Rule" id="MF_02095"/>
    </source>
</evidence>
<keyword evidence="3 6" id="KW-0997">Cell inner membrane</keyword>
<dbReference type="GO" id="GO:0008441">
    <property type="term" value="F:3'(2'),5'-bisphosphate nucleotidase activity"/>
    <property type="evidence" value="ECO:0007669"/>
    <property type="project" value="UniProtKB-UniRule"/>
</dbReference>
<feature type="binding site" evidence="6">
    <location>
        <position position="67"/>
    </location>
    <ligand>
        <name>Mg(2+)</name>
        <dbReference type="ChEBI" id="CHEBI:18420"/>
        <label>1</label>
    </ligand>
</feature>
<feature type="binding site" evidence="6">
    <location>
        <position position="216"/>
    </location>
    <ligand>
        <name>substrate</name>
    </ligand>
</feature>
<feature type="binding site" evidence="6">
    <location>
        <position position="67"/>
    </location>
    <ligand>
        <name>substrate</name>
    </ligand>
</feature>
<dbReference type="GO" id="GO:0000287">
    <property type="term" value="F:magnesium ion binding"/>
    <property type="evidence" value="ECO:0007669"/>
    <property type="project" value="UniProtKB-UniRule"/>
</dbReference>
<feature type="binding site" evidence="6">
    <location>
        <begin position="89"/>
        <end position="92"/>
    </location>
    <ligand>
        <name>substrate</name>
    </ligand>
</feature>
<reference evidence="8 9" key="1">
    <citation type="submission" date="2018-05" db="EMBL/GenBank/DDBJ databases">
        <title>Genomic Encyclopedia of Type Strains, Phase IV (KMG-IV): sequencing the most valuable type-strain genomes for metagenomic binning, comparative biology and taxonomic classification.</title>
        <authorList>
            <person name="Goeker M."/>
        </authorList>
    </citation>
    <scope>NUCLEOTIDE SEQUENCE [LARGE SCALE GENOMIC DNA]</scope>
    <source>
        <strain evidence="8 9">DSM 16791</strain>
    </source>
</reference>
<dbReference type="InterPro" id="IPR050725">
    <property type="entry name" value="CysQ/Inositol_MonoPase"/>
</dbReference>
<dbReference type="GO" id="GO:0046854">
    <property type="term" value="P:phosphatidylinositol phosphate biosynthetic process"/>
    <property type="evidence" value="ECO:0007669"/>
    <property type="project" value="InterPro"/>
</dbReference>
<dbReference type="OrthoDB" id="9785695at2"/>
<feature type="binding site" evidence="7">
    <location>
        <position position="67"/>
    </location>
    <ligand>
        <name>Mg(2+)</name>
        <dbReference type="ChEBI" id="CHEBI:18420"/>
        <label>1</label>
        <note>catalytic</note>
    </ligand>
</feature>
<comment type="catalytic activity">
    <reaction evidence="6">
        <text>adenosine 3',5'-bisphosphate + H2O = AMP + phosphate</text>
        <dbReference type="Rhea" id="RHEA:10040"/>
        <dbReference type="ChEBI" id="CHEBI:15377"/>
        <dbReference type="ChEBI" id="CHEBI:43474"/>
        <dbReference type="ChEBI" id="CHEBI:58343"/>
        <dbReference type="ChEBI" id="CHEBI:456215"/>
        <dbReference type="EC" id="3.1.3.7"/>
    </reaction>
</comment>
<dbReference type="HAMAP" id="MF_02095">
    <property type="entry name" value="CysQ"/>
    <property type="match status" value="1"/>
</dbReference>
<dbReference type="GO" id="GO:0005886">
    <property type="term" value="C:plasma membrane"/>
    <property type="evidence" value="ECO:0007669"/>
    <property type="project" value="UniProtKB-SubCell"/>
</dbReference>
<dbReference type="InterPro" id="IPR006240">
    <property type="entry name" value="CysQ"/>
</dbReference>
<keyword evidence="6 7" id="KW-0460">Magnesium</keyword>
<evidence type="ECO:0000256" key="3">
    <source>
        <dbReference type="ARBA" id="ARBA00022519"/>
    </source>
</evidence>
<feature type="binding site" evidence="7">
    <location>
        <position position="216"/>
    </location>
    <ligand>
        <name>Mg(2+)</name>
        <dbReference type="ChEBI" id="CHEBI:18420"/>
        <label>1</label>
        <note>catalytic</note>
    </ligand>
</feature>
<evidence type="ECO:0000313" key="8">
    <source>
        <dbReference type="EMBL" id="PWW02120.1"/>
    </source>
</evidence>
<gene>
    <name evidence="6" type="primary">cysQ</name>
    <name evidence="8" type="ORF">DFR52_102788</name>
</gene>
<accession>A0A317PRD2</accession>
<dbReference type="SUPFAM" id="SSF56655">
    <property type="entry name" value="Carbohydrate phosphatase"/>
    <property type="match status" value="1"/>
</dbReference>
<evidence type="ECO:0000313" key="9">
    <source>
        <dbReference type="Proteomes" id="UP000246352"/>
    </source>
</evidence>
<dbReference type="Gene3D" id="3.30.540.10">
    <property type="entry name" value="Fructose-1,6-Bisphosphatase, subunit A, domain 1"/>
    <property type="match status" value="1"/>
</dbReference>
<keyword evidence="4 6" id="KW-0378">Hydrolase</keyword>
<dbReference type="Proteomes" id="UP000246352">
    <property type="component" value="Unassembled WGS sequence"/>
</dbReference>
<feature type="binding site" evidence="6">
    <location>
        <position position="89"/>
    </location>
    <ligand>
        <name>Mg(2+)</name>
        <dbReference type="ChEBI" id="CHEBI:18420"/>
        <label>1</label>
    </ligand>
</feature>
<dbReference type="Gene3D" id="3.40.190.80">
    <property type="match status" value="1"/>
</dbReference>
<dbReference type="Pfam" id="PF00459">
    <property type="entry name" value="Inositol_P"/>
    <property type="match status" value="1"/>
</dbReference>
<dbReference type="PANTHER" id="PTHR43028">
    <property type="entry name" value="3'(2'),5'-BISPHOSPHATE NUCLEOTIDASE 1"/>
    <property type="match status" value="1"/>
</dbReference>
<feature type="binding site" evidence="7">
    <location>
        <position position="87"/>
    </location>
    <ligand>
        <name>Mg(2+)</name>
        <dbReference type="ChEBI" id="CHEBI:18420"/>
        <label>1</label>
        <note>catalytic</note>
    </ligand>
</feature>
<dbReference type="AlphaFoldDB" id="A0A317PRD2"/>
<keyword evidence="5 6" id="KW-0472">Membrane</keyword>
<dbReference type="EC" id="3.1.3.7" evidence="6"/>
<dbReference type="GO" id="GO:0050427">
    <property type="term" value="P:3'-phosphoadenosine 5'-phosphosulfate metabolic process"/>
    <property type="evidence" value="ECO:0007669"/>
    <property type="project" value="TreeGrafter"/>
</dbReference>
<evidence type="ECO:0000256" key="5">
    <source>
        <dbReference type="ARBA" id="ARBA00023136"/>
    </source>
</evidence>
<sequence>MIDSAFLDFLERTAIAAGAEILLVRQSGAVVSYKSDATPVTGADERAEALILAALAERYPDIPVVAEEQTSAGHCPDCGAGRFFLVDALDGTKDFIQGRDEFTVNIALIDGEVPVAGVVHAPAMRRTWRGGPDGADTAEIGPDGSIIGRVRIRTRPMPARPTAVKSFSHSETDTETFLAGIPEHDTAVIGSSLKFCIVAEGKADIYPRLVNLMQWDTAAGDAVLRAAGGVTLTPEGGPVLYGQRDGSYANSRFVSLGCSEVPDWMPSGR</sequence>
<dbReference type="PANTHER" id="PTHR43028:SF5">
    <property type="entry name" value="3'(2'),5'-BISPHOSPHATE NUCLEOTIDASE 1"/>
    <property type="match status" value="1"/>
</dbReference>